<accession>A0A2A4HPQ8</accession>
<sequence>MLMLRSALLSTLLLMSSALYAHHDGTHHELSDGEAPAIEVTQPWIRATPPGAGAGGGFITLTNHGNADDTLIGATTSITDRVELHTMEMDGDVMRMAPLPGGIEIPAGESVTLAPGGLHLMFMELASPIVEGQPIPITLEFQYAESIEAELQVVPVGASPEGEGAHAGHHEEHHEEHGHMAH</sequence>
<gene>
    <name evidence="3" type="ORF">CPA45_08205</name>
</gene>
<evidence type="ECO:0000256" key="1">
    <source>
        <dbReference type="SAM" id="MobiDB-lite"/>
    </source>
</evidence>
<dbReference type="InterPro" id="IPR007410">
    <property type="entry name" value="LpqE-like"/>
</dbReference>
<feature type="chain" id="PRO_5013331453" description="Copper chaperone PCu(A)C" evidence="2">
    <location>
        <begin position="22"/>
        <end position="182"/>
    </location>
</feature>
<dbReference type="PANTHER" id="PTHR36302">
    <property type="entry name" value="BLR7088 PROTEIN"/>
    <property type="match status" value="1"/>
</dbReference>
<feature type="region of interest" description="Disordered" evidence="1">
    <location>
        <begin position="158"/>
        <end position="182"/>
    </location>
</feature>
<dbReference type="PANTHER" id="PTHR36302:SF1">
    <property type="entry name" value="COPPER CHAPERONE PCU(A)C"/>
    <property type="match status" value="1"/>
</dbReference>
<dbReference type="OrthoDB" id="9796962at2"/>
<dbReference type="Gene3D" id="2.60.40.1890">
    <property type="entry name" value="PCu(A)C copper chaperone"/>
    <property type="match status" value="1"/>
</dbReference>
<evidence type="ECO:0000313" key="3">
    <source>
        <dbReference type="EMBL" id="PCF96091.1"/>
    </source>
</evidence>
<keyword evidence="4" id="KW-1185">Reference proteome</keyword>
<dbReference type="RefSeq" id="WP_096651077.1">
    <property type="nucleotide sequence ID" value="NZ_NWUX01000005.1"/>
</dbReference>
<dbReference type="Pfam" id="PF04314">
    <property type="entry name" value="PCuAC"/>
    <property type="match status" value="1"/>
</dbReference>
<evidence type="ECO:0008006" key="5">
    <source>
        <dbReference type="Google" id="ProtNLM"/>
    </source>
</evidence>
<feature type="signal peptide" evidence="2">
    <location>
        <begin position="1"/>
        <end position="21"/>
    </location>
</feature>
<proteinExistence type="predicted"/>
<organism evidence="3 4">
    <name type="scientific">Vreelandella nigrificans</name>
    <dbReference type="NCBI Taxonomy" id="2042704"/>
    <lineage>
        <taxon>Bacteria</taxon>
        <taxon>Pseudomonadati</taxon>
        <taxon>Pseudomonadota</taxon>
        <taxon>Gammaproteobacteria</taxon>
        <taxon>Oceanospirillales</taxon>
        <taxon>Halomonadaceae</taxon>
        <taxon>Vreelandella</taxon>
    </lineage>
</organism>
<evidence type="ECO:0000313" key="4">
    <source>
        <dbReference type="Proteomes" id="UP000218677"/>
    </source>
</evidence>
<reference evidence="4" key="1">
    <citation type="submission" date="2017-09" db="EMBL/GenBank/DDBJ databases">
        <authorList>
            <person name="Cho G.-S."/>
            <person name="Oguntoyinbo F.A."/>
            <person name="Cnockaert M."/>
            <person name="Kabisch J."/>
            <person name="Neve H."/>
            <person name="Bockelmann W."/>
            <person name="Wenning M."/>
            <person name="Franz C.M."/>
            <person name="Vandamme P."/>
        </authorList>
    </citation>
    <scope>NUCLEOTIDE SEQUENCE [LARGE SCALE GENOMIC DNA]</scope>
    <source>
        <strain evidence="4">MBT G8648</strain>
    </source>
</reference>
<dbReference type="AlphaFoldDB" id="A0A2A4HPQ8"/>
<protein>
    <recommendedName>
        <fullName evidence="5">Copper chaperone PCu(A)C</fullName>
    </recommendedName>
</protein>
<dbReference type="SUPFAM" id="SSF110087">
    <property type="entry name" value="DR1885-like metal-binding protein"/>
    <property type="match status" value="1"/>
</dbReference>
<comment type="caution">
    <text evidence="3">The sequence shown here is derived from an EMBL/GenBank/DDBJ whole genome shotgun (WGS) entry which is preliminary data.</text>
</comment>
<feature type="compositionally biased region" description="Basic and acidic residues" evidence="1">
    <location>
        <begin position="163"/>
        <end position="182"/>
    </location>
</feature>
<dbReference type="InterPro" id="IPR058248">
    <property type="entry name" value="Lxx211020-like"/>
</dbReference>
<keyword evidence="2" id="KW-0732">Signal</keyword>
<dbReference type="InterPro" id="IPR036182">
    <property type="entry name" value="PCuAC_sf"/>
</dbReference>
<dbReference type="Proteomes" id="UP000218677">
    <property type="component" value="Unassembled WGS sequence"/>
</dbReference>
<name>A0A2A4HPQ8_9GAMM</name>
<evidence type="ECO:0000256" key="2">
    <source>
        <dbReference type="SAM" id="SignalP"/>
    </source>
</evidence>
<dbReference type="EMBL" id="NWUX01000005">
    <property type="protein sequence ID" value="PCF96091.1"/>
    <property type="molecule type" value="Genomic_DNA"/>
</dbReference>